<dbReference type="EMBL" id="MU858176">
    <property type="protein sequence ID" value="KAK4210401.1"/>
    <property type="molecule type" value="Genomic_DNA"/>
</dbReference>
<dbReference type="GO" id="GO:0004497">
    <property type="term" value="F:monooxygenase activity"/>
    <property type="evidence" value="ECO:0007669"/>
    <property type="project" value="UniProtKB-KW"/>
</dbReference>
<proteinExistence type="inferred from homology"/>
<dbReference type="PANTHER" id="PTHR24305:SF157">
    <property type="entry name" value="N-ACETYLTRYPTOPHAN 6-HYDROXYLASE IVOC-RELATED"/>
    <property type="match status" value="1"/>
</dbReference>
<comment type="caution">
    <text evidence="11">The sequence shown here is derived from an EMBL/GenBank/DDBJ whole genome shotgun (WGS) entry which is preliminary data.</text>
</comment>
<dbReference type="Proteomes" id="UP001301769">
    <property type="component" value="Unassembled WGS sequence"/>
</dbReference>
<evidence type="ECO:0000256" key="5">
    <source>
        <dbReference type="ARBA" id="ARBA00023002"/>
    </source>
</evidence>
<dbReference type="GO" id="GO:0020037">
    <property type="term" value="F:heme binding"/>
    <property type="evidence" value="ECO:0007669"/>
    <property type="project" value="InterPro"/>
</dbReference>
<name>A0AAN6Y195_9PEZI</name>
<dbReference type="GO" id="GO:0005506">
    <property type="term" value="F:iron ion binding"/>
    <property type="evidence" value="ECO:0007669"/>
    <property type="project" value="InterPro"/>
</dbReference>
<keyword evidence="5 9" id="KW-0560">Oxidoreductase</keyword>
<evidence type="ECO:0000256" key="4">
    <source>
        <dbReference type="ARBA" id="ARBA00022723"/>
    </source>
</evidence>
<reference evidence="11" key="1">
    <citation type="journal article" date="2023" name="Mol. Phylogenet. Evol.">
        <title>Genome-scale phylogeny and comparative genomics of the fungal order Sordariales.</title>
        <authorList>
            <person name="Hensen N."/>
            <person name="Bonometti L."/>
            <person name="Westerberg I."/>
            <person name="Brannstrom I.O."/>
            <person name="Guillou S."/>
            <person name="Cros-Aarteil S."/>
            <person name="Calhoun S."/>
            <person name="Haridas S."/>
            <person name="Kuo A."/>
            <person name="Mondo S."/>
            <person name="Pangilinan J."/>
            <person name="Riley R."/>
            <person name="LaButti K."/>
            <person name="Andreopoulos B."/>
            <person name="Lipzen A."/>
            <person name="Chen C."/>
            <person name="Yan M."/>
            <person name="Daum C."/>
            <person name="Ng V."/>
            <person name="Clum A."/>
            <person name="Steindorff A."/>
            <person name="Ohm R.A."/>
            <person name="Martin F."/>
            <person name="Silar P."/>
            <person name="Natvig D.O."/>
            <person name="Lalanne C."/>
            <person name="Gautier V."/>
            <person name="Ament-Velasquez S.L."/>
            <person name="Kruys A."/>
            <person name="Hutchinson M.I."/>
            <person name="Powell A.J."/>
            <person name="Barry K."/>
            <person name="Miller A.N."/>
            <person name="Grigoriev I.V."/>
            <person name="Debuchy R."/>
            <person name="Gladieux P."/>
            <person name="Hiltunen Thoren M."/>
            <person name="Johannesson H."/>
        </authorList>
    </citation>
    <scope>NUCLEOTIDE SEQUENCE</scope>
    <source>
        <strain evidence="11">PSN293</strain>
    </source>
</reference>
<comment type="similarity">
    <text evidence="2 9">Belongs to the cytochrome P450 family.</text>
</comment>
<gene>
    <name evidence="11" type="ORF">QBC37DRAFT_428863</name>
</gene>
<evidence type="ECO:0000256" key="9">
    <source>
        <dbReference type="RuleBase" id="RU000461"/>
    </source>
</evidence>
<evidence type="ECO:0000313" key="12">
    <source>
        <dbReference type="Proteomes" id="UP001301769"/>
    </source>
</evidence>
<evidence type="ECO:0000256" key="3">
    <source>
        <dbReference type="ARBA" id="ARBA00022617"/>
    </source>
</evidence>
<feature type="transmembrane region" description="Helical" evidence="10">
    <location>
        <begin position="20"/>
        <end position="38"/>
    </location>
</feature>
<evidence type="ECO:0000256" key="2">
    <source>
        <dbReference type="ARBA" id="ARBA00010617"/>
    </source>
</evidence>
<protein>
    <submittedName>
        <fullName evidence="11">Trichodiene oxygenase</fullName>
    </submittedName>
</protein>
<dbReference type="Pfam" id="PF00067">
    <property type="entry name" value="p450"/>
    <property type="match status" value="1"/>
</dbReference>
<dbReference type="PROSITE" id="PS00086">
    <property type="entry name" value="CYTOCHROME_P450"/>
    <property type="match status" value="1"/>
</dbReference>
<organism evidence="11 12">
    <name type="scientific">Rhypophila decipiens</name>
    <dbReference type="NCBI Taxonomy" id="261697"/>
    <lineage>
        <taxon>Eukaryota</taxon>
        <taxon>Fungi</taxon>
        <taxon>Dikarya</taxon>
        <taxon>Ascomycota</taxon>
        <taxon>Pezizomycotina</taxon>
        <taxon>Sordariomycetes</taxon>
        <taxon>Sordariomycetidae</taxon>
        <taxon>Sordariales</taxon>
        <taxon>Naviculisporaceae</taxon>
        <taxon>Rhypophila</taxon>
    </lineage>
</organism>
<feature type="transmembrane region" description="Helical" evidence="10">
    <location>
        <begin position="316"/>
        <end position="339"/>
    </location>
</feature>
<sequence length="536" mass="59885">MAGSSSFPYLFLQQLTVPSALVLCFLSSFAGVALYRCFLSPLARSKIPGPRLAALTSWYECYYDVVQQAQYAFKIKEMHADYGPIIRIGPNDVSISDPDFTDTVYVPGPGHKRDKDHAKNKALGVDSSVGGSITHDLHRRRREALNLFFSSRRIHQGLESELKARSEQMESVFANAKETKTVVNLSDLYYAFANDIVHKYCFGNSPNLLSDLDLAHTRRTNVAAVLGSVKVMLHFGWIRDLMELLPLSVRWGMMPPGVRDMMTFRAEIRQQIDRLLAAATGLAVKNGAAPSIFTHLRDNGSLPESEKTAQRLEDEAVLMTMAGSYSPMLSLATAHYYLVSRPDIMRKLRAELADNKSSVQSTAQQLEQLPYLSGIIHEAHRLTFGLTGRNPRVCPDETLVYTDTTSTNTPKTYTIPPGTSISVSTLLIHTNKTLFPDPWKFDPSRWMLTPSSTEDEKEAVRRRQKALLAFNRGPRGCIGAHLANAEMAVAVAAMARWDMELFETSEEEDVRFRHDYHVMCPGLGSKGVRVQVLGRH</sequence>
<dbReference type="SUPFAM" id="SSF48264">
    <property type="entry name" value="Cytochrome P450"/>
    <property type="match status" value="1"/>
</dbReference>
<comment type="cofactor">
    <cofactor evidence="1 8">
        <name>heme</name>
        <dbReference type="ChEBI" id="CHEBI:30413"/>
    </cofactor>
</comment>
<keyword evidence="6 8" id="KW-0408">Iron</keyword>
<accession>A0AAN6Y195</accession>
<evidence type="ECO:0000256" key="6">
    <source>
        <dbReference type="ARBA" id="ARBA00023004"/>
    </source>
</evidence>
<keyword evidence="12" id="KW-1185">Reference proteome</keyword>
<reference evidence="11" key="2">
    <citation type="submission" date="2023-05" db="EMBL/GenBank/DDBJ databases">
        <authorList>
            <consortium name="Lawrence Berkeley National Laboratory"/>
            <person name="Steindorff A."/>
            <person name="Hensen N."/>
            <person name="Bonometti L."/>
            <person name="Westerberg I."/>
            <person name="Brannstrom I.O."/>
            <person name="Guillou S."/>
            <person name="Cros-Aarteil S."/>
            <person name="Calhoun S."/>
            <person name="Haridas S."/>
            <person name="Kuo A."/>
            <person name="Mondo S."/>
            <person name="Pangilinan J."/>
            <person name="Riley R."/>
            <person name="Labutti K."/>
            <person name="Andreopoulos B."/>
            <person name="Lipzen A."/>
            <person name="Chen C."/>
            <person name="Yanf M."/>
            <person name="Daum C."/>
            <person name="Ng V."/>
            <person name="Clum A."/>
            <person name="Ohm R."/>
            <person name="Martin F."/>
            <person name="Silar P."/>
            <person name="Natvig D."/>
            <person name="Lalanne C."/>
            <person name="Gautier V."/>
            <person name="Ament-Velasquez S.L."/>
            <person name="Kruys A."/>
            <person name="Hutchinson M.I."/>
            <person name="Powell A.J."/>
            <person name="Barry K."/>
            <person name="Miller A.N."/>
            <person name="Grigoriev I.V."/>
            <person name="Debuchy R."/>
            <person name="Gladieux P."/>
            <person name="Thoren M.H."/>
            <person name="Johannesson H."/>
        </authorList>
    </citation>
    <scope>NUCLEOTIDE SEQUENCE</scope>
    <source>
        <strain evidence="11">PSN293</strain>
    </source>
</reference>
<dbReference type="InterPro" id="IPR002403">
    <property type="entry name" value="Cyt_P450_E_grp-IV"/>
</dbReference>
<feature type="binding site" description="axial binding residue" evidence="8">
    <location>
        <position position="477"/>
    </location>
    <ligand>
        <name>heme</name>
        <dbReference type="ChEBI" id="CHEBI:30413"/>
    </ligand>
    <ligandPart>
        <name>Fe</name>
        <dbReference type="ChEBI" id="CHEBI:18248"/>
    </ligandPart>
</feature>
<dbReference type="GO" id="GO:0016705">
    <property type="term" value="F:oxidoreductase activity, acting on paired donors, with incorporation or reduction of molecular oxygen"/>
    <property type="evidence" value="ECO:0007669"/>
    <property type="project" value="InterPro"/>
</dbReference>
<keyword evidence="3 8" id="KW-0349">Heme</keyword>
<keyword evidence="4 8" id="KW-0479">Metal-binding</keyword>
<evidence type="ECO:0000256" key="8">
    <source>
        <dbReference type="PIRSR" id="PIRSR602403-1"/>
    </source>
</evidence>
<evidence type="ECO:0000256" key="7">
    <source>
        <dbReference type="ARBA" id="ARBA00023033"/>
    </source>
</evidence>
<dbReference type="PRINTS" id="PR00465">
    <property type="entry name" value="EP450IV"/>
</dbReference>
<dbReference type="InterPro" id="IPR001128">
    <property type="entry name" value="Cyt_P450"/>
</dbReference>
<evidence type="ECO:0000256" key="10">
    <source>
        <dbReference type="SAM" id="Phobius"/>
    </source>
</evidence>
<dbReference type="InterPro" id="IPR050121">
    <property type="entry name" value="Cytochrome_P450_monoxygenase"/>
</dbReference>
<dbReference type="InterPro" id="IPR036396">
    <property type="entry name" value="Cyt_P450_sf"/>
</dbReference>
<dbReference type="PANTHER" id="PTHR24305">
    <property type="entry name" value="CYTOCHROME P450"/>
    <property type="match status" value="1"/>
</dbReference>
<keyword evidence="10" id="KW-0812">Transmembrane</keyword>
<keyword evidence="10" id="KW-0472">Membrane</keyword>
<dbReference type="Gene3D" id="1.10.630.10">
    <property type="entry name" value="Cytochrome P450"/>
    <property type="match status" value="1"/>
</dbReference>
<dbReference type="InterPro" id="IPR017972">
    <property type="entry name" value="Cyt_P450_CS"/>
</dbReference>
<evidence type="ECO:0000313" key="11">
    <source>
        <dbReference type="EMBL" id="KAK4210401.1"/>
    </source>
</evidence>
<evidence type="ECO:0000256" key="1">
    <source>
        <dbReference type="ARBA" id="ARBA00001971"/>
    </source>
</evidence>
<dbReference type="AlphaFoldDB" id="A0AAN6Y195"/>
<keyword evidence="7 9" id="KW-0503">Monooxygenase</keyword>
<keyword evidence="10" id="KW-1133">Transmembrane helix</keyword>
<dbReference type="CDD" id="cd11062">
    <property type="entry name" value="CYP58-like"/>
    <property type="match status" value="1"/>
</dbReference>